<organism evidence="2 3">
    <name type="scientific">Caenorhabditis tropicalis</name>
    <dbReference type="NCBI Taxonomy" id="1561998"/>
    <lineage>
        <taxon>Eukaryota</taxon>
        <taxon>Metazoa</taxon>
        <taxon>Ecdysozoa</taxon>
        <taxon>Nematoda</taxon>
        <taxon>Chromadorea</taxon>
        <taxon>Rhabditida</taxon>
        <taxon>Rhabditina</taxon>
        <taxon>Rhabditomorpha</taxon>
        <taxon>Rhabditoidea</taxon>
        <taxon>Rhabditidae</taxon>
        <taxon>Peloderinae</taxon>
        <taxon>Caenorhabditis</taxon>
    </lineage>
</organism>
<evidence type="ECO:0000256" key="1">
    <source>
        <dbReference type="SAM" id="MobiDB-lite"/>
    </source>
</evidence>
<name>A0A1I7TJ63_9PELO</name>
<keyword evidence="2" id="KW-1185">Reference proteome</keyword>
<sequence length="305" mass="36390">MRSMKANSKEAPIPRRKSLGANQVLNAKDGKEKTLNGIASLPRKFIKTVRRSLAPNDIPSFKAAMEELKADEEKEENLNNNNKDEIVKSMGFARMRNEKVSEYWEIHDEINLTMSSIGGMIKLHQYCHQQYINFEDAHFRDGANFFRNADIGCIHFGNLVPIRMVDLKMLDCETVEPWFRDYYSRRTIDEKKVHDEYREDIYTEFDSLFDEIGNDVFHMMDEQIKRILNYCISRYHSTYMDVYKKGEVFWRRVTPFHLPRNYQLALILCKKHKWSLAEVEEWFRFFYDKDSWRGARKNDVYETNV</sequence>
<dbReference type="WBParaSite" id="Csp11.Scaffold626.g6448.t1">
    <property type="protein sequence ID" value="Csp11.Scaffold626.g6448.t1"/>
    <property type="gene ID" value="Csp11.Scaffold626.g6448"/>
</dbReference>
<protein>
    <submittedName>
        <fullName evidence="3">Uncharacterized protein</fullName>
    </submittedName>
</protein>
<evidence type="ECO:0000313" key="2">
    <source>
        <dbReference type="Proteomes" id="UP000095282"/>
    </source>
</evidence>
<evidence type="ECO:0000313" key="3">
    <source>
        <dbReference type="WBParaSite" id="Csp11.Scaffold626.g6448.t1"/>
    </source>
</evidence>
<proteinExistence type="predicted"/>
<reference evidence="3" key="1">
    <citation type="submission" date="2016-11" db="UniProtKB">
        <authorList>
            <consortium name="WormBaseParasite"/>
        </authorList>
    </citation>
    <scope>IDENTIFICATION</scope>
</reference>
<dbReference type="Proteomes" id="UP000095282">
    <property type="component" value="Unplaced"/>
</dbReference>
<accession>A0A1I7TJ63</accession>
<dbReference type="eggNOG" id="ENOG502R2MD">
    <property type="taxonomic scope" value="Eukaryota"/>
</dbReference>
<feature type="region of interest" description="Disordered" evidence="1">
    <location>
        <begin position="1"/>
        <end position="28"/>
    </location>
</feature>
<dbReference type="AlphaFoldDB" id="A0A1I7TJ63"/>